<organism evidence="1 2">
    <name type="scientific">Dillenia turbinata</name>
    <dbReference type="NCBI Taxonomy" id="194707"/>
    <lineage>
        <taxon>Eukaryota</taxon>
        <taxon>Viridiplantae</taxon>
        <taxon>Streptophyta</taxon>
        <taxon>Embryophyta</taxon>
        <taxon>Tracheophyta</taxon>
        <taxon>Spermatophyta</taxon>
        <taxon>Magnoliopsida</taxon>
        <taxon>eudicotyledons</taxon>
        <taxon>Gunneridae</taxon>
        <taxon>Pentapetalae</taxon>
        <taxon>Dilleniales</taxon>
        <taxon>Dilleniaceae</taxon>
        <taxon>Dillenia</taxon>
    </lineage>
</organism>
<comment type="caution">
    <text evidence="1">The sequence shown here is derived from an EMBL/GenBank/DDBJ whole genome shotgun (WGS) entry which is preliminary data.</text>
</comment>
<dbReference type="PANTHER" id="PTHR35106">
    <property type="entry name" value="BNAA07G25190D PROTEIN"/>
    <property type="match status" value="1"/>
</dbReference>
<name>A0AAN8V751_9MAGN</name>
<dbReference type="PANTHER" id="PTHR35106:SF1">
    <property type="entry name" value="CHORD DOMAIN-CONTAINING PROTEIN"/>
    <property type="match status" value="1"/>
</dbReference>
<proteinExistence type="predicted"/>
<dbReference type="EMBL" id="JBAMMX010000015">
    <property type="protein sequence ID" value="KAK6926194.1"/>
    <property type="molecule type" value="Genomic_DNA"/>
</dbReference>
<dbReference type="Proteomes" id="UP001370490">
    <property type="component" value="Unassembled WGS sequence"/>
</dbReference>
<evidence type="ECO:0000313" key="2">
    <source>
        <dbReference type="Proteomes" id="UP001370490"/>
    </source>
</evidence>
<protein>
    <submittedName>
        <fullName evidence="1">Uncharacterized protein</fullName>
    </submittedName>
</protein>
<accession>A0AAN8V751</accession>
<dbReference type="AlphaFoldDB" id="A0AAN8V751"/>
<keyword evidence="2" id="KW-1185">Reference proteome</keyword>
<reference evidence="1 2" key="1">
    <citation type="submission" date="2023-12" db="EMBL/GenBank/DDBJ databases">
        <title>A high-quality genome assembly for Dillenia turbinata (Dilleniales).</title>
        <authorList>
            <person name="Chanderbali A."/>
        </authorList>
    </citation>
    <scope>NUCLEOTIDE SEQUENCE [LARGE SCALE GENOMIC DNA]</scope>
    <source>
        <strain evidence="1">LSX21</strain>
        <tissue evidence="1">Leaf</tissue>
    </source>
</reference>
<evidence type="ECO:0000313" key="1">
    <source>
        <dbReference type="EMBL" id="KAK6926194.1"/>
    </source>
</evidence>
<sequence>MESGEKEEKRVGGREERKKVCKRCKITFSASSNSSSSCRFHPSFFVCRRHDDQKRIFLIPYLFFIKPPIQIGANRQASTD</sequence>
<gene>
    <name evidence="1" type="ORF">RJ641_007913</name>
</gene>